<sequence length="61" mass="6886">GKRYPCSHLNYLLLDSPRTPGLPKGSKNATPQEVAVIENWINNYPKKILDYKSPGEFLQKG</sequence>
<organism evidence="1 2">
    <name type="scientific">Streptococcus sobrinus W1703</name>
    <dbReference type="NCBI Taxonomy" id="1227275"/>
    <lineage>
        <taxon>Bacteria</taxon>
        <taxon>Bacillati</taxon>
        <taxon>Bacillota</taxon>
        <taxon>Bacilli</taxon>
        <taxon>Lactobacillales</taxon>
        <taxon>Streptococcaceae</taxon>
        <taxon>Streptococcus</taxon>
    </lineage>
</organism>
<proteinExistence type="predicted"/>
<gene>
    <name evidence="1" type="ORF">HMPREF1557_00737</name>
</gene>
<evidence type="ECO:0000313" key="2">
    <source>
        <dbReference type="Proteomes" id="UP000016617"/>
    </source>
</evidence>
<evidence type="ECO:0000313" key="1">
    <source>
        <dbReference type="EMBL" id="ERJ77512.1"/>
    </source>
</evidence>
<accession>U2JBV7</accession>
<feature type="non-terminal residue" evidence="1">
    <location>
        <position position="1"/>
    </location>
</feature>
<dbReference type="EMBL" id="AWVA01000045">
    <property type="protein sequence ID" value="ERJ77512.1"/>
    <property type="molecule type" value="Genomic_DNA"/>
</dbReference>
<dbReference type="AlphaFoldDB" id="U2JBV7"/>
<dbReference type="HOGENOM" id="CLU_2909770_0_0_9"/>
<reference evidence="1 2" key="1">
    <citation type="submission" date="2013-06" db="EMBL/GenBank/DDBJ databases">
        <authorList>
            <person name="Weinstock G."/>
            <person name="Sodergren E."/>
            <person name="Lobos E.A."/>
            <person name="Fulton L."/>
            <person name="Fulton R."/>
            <person name="Courtney L."/>
            <person name="Fronick C."/>
            <person name="O'Laughlin M."/>
            <person name="Godfrey J."/>
            <person name="Wilson R.M."/>
            <person name="Miner T."/>
            <person name="Farmer C."/>
            <person name="Delehaunty K."/>
            <person name="Cordes M."/>
            <person name="Minx P."/>
            <person name="Tomlinson C."/>
            <person name="Chen J."/>
            <person name="Wollam A."/>
            <person name="Pepin K.H."/>
            <person name="Bhonagiri V."/>
            <person name="Zhang X."/>
            <person name="Warren W."/>
            <person name="Mitreva M."/>
            <person name="Mardis E.R."/>
            <person name="Wilson R.K."/>
        </authorList>
    </citation>
    <scope>NUCLEOTIDE SEQUENCE [LARGE SCALE GENOMIC DNA]</scope>
    <source>
        <strain evidence="1 2">W1703</strain>
    </source>
</reference>
<evidence type="ECO:0008006" key="3">
    <source>
        <dbReference type="Google" id="ProtNLM"/>
    </source>
</evidence>
<dbReference type="PATRIC" id="fig|1227275.3.peg.650"/>
<name>U2JBV7_9STRE</name>
<comment type="caution">
    <text evidence="1">The sequence shown here is derived from an EMBL/GenBank/DDBJ whole genome shotgun (WGS) entry which is preliminary data.</text>
</comment>
<protein>
    <recommendedName>
        <fullName evidence="3">IS30 family transposase</fullName>
    </recommendedName>
</protein>
<dbReference type="Proteomes" id="UP000016617">
    <property type="component" value="Unassembled WGS sequence"/>
</dbReference>